<dbReference type="Proteomes" id="UP001162741">
    <property type="component" value="Chromosome"/>
</dbReference>
<reference evidence="2" key="1">
    <citation type="submission" date="2022-10" db="EMBL/GenBank/DDBJ databases">
        <title>Chitinophaga sp. nov., isolated from soil.</title>
        <authorList>
            <person name="Jeon C.O."/>
        </authorList>
    </citation>
    <scope>NUCLEOTIDE SEQUENCE</scope>
    <source>
        <strain evidence="2">R8</strain>
    </source>
</reference>
<organism evidence="2 3">
    <name type="scientific">Chitinophaga horti</name>
    <dbReference type="NCBI Taxonomy" id="2920382"/>
    <lineage>
        <taxon>Bacteria</taxon>
        <taxon>Pseudomonadati</taxon>
        <taxon>Bacteroidota</taxon>
        <taxon>Chitinophagia</taxon>
        <taxon>Chitinophagales</taxon>
        <taxon>Chitinophagaceae</taxon>
        <taxon>Chitinophaga</taxon>
    </lineage>
</organism>
<name>A0ABY6J270_9BACT</name>
<feature type="chain" id="PRO_5047548475" evidence="1">
    <location>
        <begin position="23"/>
        <end position="218"/>
    </location>
</feature>
<dbReference type="EMBL" id="CP107006">
    <property type="protein sequence ID" value="UYQ93735.1"/>
    <property type="molecule type" value="Genomic_DNA"/>
</dbReference>
<feature type="signal peptide" evidence="1">
    <location>
        <begin position="1"/>
        <end position="22"/>
    </location>
</feature>
<gene>
    <name evidence="2" type="ORF">MKQ68_01290</name>
</gene>
<evidence type="ECO:0000256" key="1">
    <source>
        <dbReference type="SAM" id="SignalP"/>
    </source>
</evidence>
<keyword evidence="1" id="KW-0732">Signal</keyword>
<keyword evidence="3" id="KW-1185">Reference proteome</keyword>
<sequence length="218" mass="24984">MKKHVLQLLMALLLGMPSMLLAQRSFSDARINYKIDLPPEQLQMDAMLANSTLTQYIRGDASRIDMNLVIVNYTYLINSKLKTVTTLLDRHGDKYIIRGDKGSYEKETRNYELIKFTDQKETKEILGYKCKRSIGKMPDGTSFEVFYAPDLVPENRLYNRRFMNLPGIPLEFDIITGPSSKMKVTATKVDLSPVPASTFDVPRGYKEISPEELSKMRE</sequence>
<proteinExistence type="predicted"/>
<accession>A0ABY6J270</accession>
<evidence type="ECO:0000313" key="2">
    <source>
        <dbReference type="EMBL" id="UYQ93735.1"/>
    </source>
</evidence>
<protein>
    <submittedName>
        <fullName evidence="2">DUF4412 domain-containing protein</fullName>
    </submittedName>
</protein>
<evidence type="ECO:0000313" key="3">
    <source>
        <dbReference type="Proteomes" id="UP001162741"/>
    </source>
</evidence>
<dbReference type="RefSeq" id="WP_264281751.1">
    <property type="nucleotide sequence ID" value="NZ_CP107006.1"/>
</dbReference>